<comment type="caution">
    <text evidence="2">The sequence shown here is derived from an EMBL/GenBank/DDBJ whole genome shotgun (WGS) entry which is preliminary data.</text>
</comment>
<feature type="region of interest" description="Disordered" evidence="1">
    <location>
        <begin position="41"/>
        <end position="76"/>
    </location>
</feature>
<accession>A0A317EU88</accession>
<dbReference type="RefSeq" id="WP_109924128.1">
    <property type="nucleotide sequence ID" value="NZ_QGNZ01000001.1"/>
</dbReference>
<dbReference type="AlphaFoldDB" id="A0A317EU88"/>
<name>A0A317EU88_9SPHI</name>
<evidence type="ECO:0000313" key="2">
    <source>
        <dbReference type="EMBL" id="PWS28698.1"/>
    </source>
</evidence>
<gene>
    <name evidence="2" type="ORF">DHW03_02295</name>
</gene>
<dbReference type="Proteomes" id="UP000245379">
    <property type="component" value="Unassembled WGS sequence"/>
</dbReference>
<evidence type="ECO:0000256" key="1">
    <source>
        <dbReference type="SAM" id="MobiDB-lite"/>
    </source>
</evidence>
<evidence type="ECO:0000313" key="3">
    <source>
        <dbReference type="Proteomes" id="UP000245379"/>
    </source>
</evidence>
<reference evidence="2 3" key="1">
    <citation type="submission" date="2018-05" db="EMBL/GenBank/DDBJ databases">
        <title>Pedobacter paludis sp. nov., isolated from wetland soil.</title>
        <authorList>
            <person name="Zhang Y."/>
            <person name="Wang G."/>
        </authorList>
    </citation>
    <scope>NUCLEOTIDE SEQUENCE [LARGE SCALE GENOMIC DNA]</scope>
    <source>
        <strain evidence="2 3">KCTC22721</strain>
    </source>
</reference>
<keyword evidence="3" id="KW-1185">Reference proteome</keyword>
<proteinExistence type="predicted"/>
<organism evidence="2 3">
    <name type="scientific">Pedobacter yonginense</name>
    <dbReference type="NCBI Taxonomy" id="651869"/>
    <lineage>
        <taxon>Bacteria</taxon>
        <taxon>Pseudomonadati</taxon>
        <taxon>Bacteroidota</taxon>
        <taxon>Sphingobacteriia</taxon>
        <taxon>Sphingobacteriales</taxon>
        <taxon>Sphingobacteriaceae</taxon>
        <taxon>Pedobacter</taxon>
    </lineage>
</organism>
<protein>
    <submittedName>
        <fullName evidence="2">Uncharacterized protein</fullName>
    </submittedName>
</protein>
<sequence>MESAFIDFLDQLYQRGYAEDFKENNPDAYYSQLAEFENQYSDKHNDTSYVSNGSRRSQDRPAANRSRQGIRRPNAN</sequence>
<dbReference type="OrthoDB" id="770090at2"/>
<dbReference type="EMBL" id="QGNZ01000001">
    <property type="protein sequence ID" value="PWS28698.1"/>
    <property type="molecule type" value="Genomic_DNA"/>
</dbReference>